<dbReference type="PANTHER" id="PTHR47307">
    <property type="entry name" value="GLUTATHIONE-REGULATED POTASSIUM-EFFLUX SYSTEM ANCILLARY PROTEIN KEFG"/>
    <property type="match status" value="1"/>
</dbReference>
<dbReference type="InterPro" id="IPR029039">
    <property type="entry name" value="Flavoprotein-like_sf"/>
</dbReference>
<evidence type="ECO:0000313" key="4">
    <source>
        <dbReference type="Proteomes" id="UP001580346"/>
    </source>
</evidence>
<dbReference type="EMBL" id="JBHHMI010000026">
    <property type="protein sequence ID" value="MFB5269161.1"/>
    <property type="molecule type" value="Genomic_DNA"/>
</dbReference>
<comment type="caution">
    <text evidence="3">The sequence shown here is derived from an EMBL/GenBank/DDBJ whole genome shotgun (WGS) entry which is preliminary data.</text>
</comment>
<reference evidence="3 4" key="1">
    <citation type="submission" date="2024-09" db="EMBL/GenBank/DDBJ databases">
        <title>Paenibacillus zeirhizospherea sp. nov., isolated from surface of the maize (Zea mays) roots in a horticulture field, Hungary.</title>
        <authorList>
            <person name="Marton D."/>
            <person name="Farkas M."/>
            <person name="Bedics A."/>
            <person name="Toth E."/>
            <person name="Tancsics A."/>
            <person name="Boka K."/>
            <person name="Maroti G."/>
            <person name="Kriszt B."/>
            <person name="Cserhati M."/>
        </authorList>
    </citation>
    <scope>NUCLEOTIDE SEQUENCE [LARGE SCALE GENOMIC DNA]</scope>
    <source>
        <strain evidence="3 4">KCTC 33519</strain>
    </source>
</reference>
<dbReference type="EC" id="1.6.99.-" evidence="3"/>
<protein>
    <submittedName>
        <fullName evidence="3">NAD(P)H-dependent oxidoreductase</fullName>
        <ecNumber evidence="3">1.-.-.-</ecNumber>
        <ecNumber evidence="3">1.6.99.-</ecNumber>
    </submittedName>
</protein>
<dbReference type="InterPro" id="IPR003680">
    <property type="entry name" value="Flavodoxin_fold"/>
</dbReference>
<dbReference type="GO" id="GO:0016491">
    <property type="term" value="F:oxidoreductase activity"/>
    <property type="evidence" value="ECO:0007669"/>
    <property type="project" value="UniProtKB-KW"/>
</dbReference>
<evidence type="ECO:0000313" key="3">
    <source>
        <dbReference type="EMBL" id="MFB5269161.1"/>
    </source>
</evidence>
<proteinExistence type="predicted"/>
<dbReference type="Pfam" id="PF02525">
    <property type="entry name" value="Flavodoxin_2"/>
    <property type="match status" value="1"/>
</dbReference>
<keyword evidence="4" id="KW-1185">Reference proteome</keyword>
<sequence length="191" mass="21289">MSNHSNASDSVKTLVIVAHPDLEASRINQRLAVELERRGNVTVHRLYETYPDEKIDVAHEQALLLAHDRIVFQFPLHWYSSPSLLKKWLDEVFELGFAHGRGGDKLKGKELLVAISSGGTASMFQAGGLHNYSYGELLRPFQQTANYTGMIYHSPFIVGGIREVTDEQLEKYAVEYAGYVEGQPAVIGTKG</sequence>
<name>A0ABV5AY74_9BACL</name>
<evidence type="ECO:0000256" key="1">
    <source>
        <dbReference type="ARBA" id="ARBA00023002"/>
    </source>
</evidence>
<dbReference type="EC" id="1.-.-.-" evidence="3"/>
<dbReference type="Gene3D" id="3.40.50.360">
    <property type="match status" value="1"/>
</dbReference>
<dbReference type="InterPro" id="IPR046980">
    <property type="entry name" value="KefG/KefF"/>
</dbReference>
<dbReference type="RefSeq" id="WP_375357437.1">
    <property type="nucleotide sequence ID" value="NZ_JBHHMI010000026.1"/>
</dbReference>
<accession>A0ABV5AY74</accession>
<dbReference type="Proteomes" id="UP001580346">
    <property type="component" value="Unassembled WGS sequence"/>
</dbReference>
<dbReference type="SUPFAM" id="SSF52218">
    <property type="entry name" value="Flavoproteins"/>
    <property type="match status" value="1"/>
</dbReference>
<organism evidence="3 4">
    <name type="scientific">Paenibacillus enshidis</name>
    <dbReference type="NCBI Taxonomy" id="1458439"/>
    <lineage>
        <taxon>Bacteria</taxon>
        <taxon>Bacillati</taxon>
        <taxon>Bacillota</taxon>
        <taxon>Bacilli</taxon>
        <taxon>Bacillales</taxon>
        <taxon>Paenibacillaceae</taxon>
        <taxon>Paenibacillus</taxon>
    </lineage>
</organism>
<feature type="domain" description="Flavodoxin-like fold" evidence="2">
    <location>
        <begin position="12"/>
        <end position="177"/>
    </location>
</feature>
<evidence type="ECO:0000259" key="2">
    <source>
        <dbReference type="Pfam" id="PF02525"/>
    </source>
</evidence>
<dbReference type="PANTHER" id="PTHR47307:SF1">
    <property type="entry name" value="GLUTATHIONE-REGULATED POTASSIUM-EFFLUX SYSTEM ANCILLARY PROTEIN KEFG"/>
    <property type="match status" value="1"/>
</dbReference>
<gene>
    <name evidence="3" type="ORF">ACE41H_20565</name>
</gene>
<keyword evidence="1 3" id="KW-0560">Oxidoreductase</keyword>